<dbReference type="EMBL" id="JACIDU010000010">
    <property type="protein sequence ID" value="MBB4104083.1"/>
    <property type="molecule type" value="Genomic_DNA"/>
</dbReference>
<dbReference type="AlphaFoldDB" id="A0A7W6K2Q5"/>
<accession>A0A7W6K2Q5</accession>
<keyword evidence="3" id="KW-1185">Reference proteome</keyword>
<keyword evidence="1" id="KW-1133">Transmembrane helix</keyword>
<feature type="transmembrane region" description="Helical" evidence="1">
    <location>
        <begin position="214"/>
        <end position="235"/>
    </location>
</feature>
<dbReference type="Pfam" id="PF14023">
    <property type="entry name" value="Bestrophin-like"/>
    <property type="match status" value="1"/>
</dbReference>
<feature type="transmembrane region" description="Helical" evidence="1">
    <location>
        <begin position="47"/>
        <end position="68"/>
    </location>
</feature>
<organism evidence="2 3">
    <name type="scientific">Allorhizobium borbori</name>
    <dbReference type="NCBI Taxonomy" id="485907"/>
    <lineage>
        <taxon>Bacteria</taxon>
        <taxon>Pseudomonadati</taxon>
        <taxon>Pseudomonadota</taxon>
        <taxon>Alphaproteobacteria</taxon>
        <taxon>Hyphomicrobiales</taxon>
        <taxon>Rhizobiaceae</taxon>
        <taxon>Rhizobium/Agrobacterium group</taxon>
        <taxon>Allorhizobium</taxon>
    </lineage>
</organism>
<protein>
    <recommendedName>
        <fullName evidence="4">DUF4239 domain-containing protein</fullName>
    </recommendedName>
</protein>
<feature type="transmembrane region" description="Helical" evidence="1">
    <location>
        <begin position="190"/>
        <end position="207"/>
    </location>
</feature>
<sequence>MQGFDWAAYDHFGLAAIVLAGTLVASWALSAFIFSEKNRAFLHSIKGVAPPFINIIGTLFALTLAFLANDTWSAHDRATNAVYREADSLKAILSLTLELPEPERTAVHRAVEDYARSAVEAEWPLLSHRQADPGTAARLDNLLILVSKKEVGEQLGLAVHTRVHVQVGEVRDSRDQRIALSQTHVNPLKWLGMAFLGLVTMLSVAAVHVEQPRAALVAILLFAAAAAPTAAIVLVQGNPFQQPTTVSPAPIVAVYAK</sequence>
<comment type="caution">
    <text evidence="2">The sequence shown here is derived from an EMBL/GenBank/DDBJ whole genome shotgun (WGS) entry which is preliminary data.</text>
</comment>
<evidence type="ECO:0000256" key="1">
    <source>
        <dbReference type="SAM" id="Phobius"/>
    </source>
</evidence>
<evidence type="ECO:0000313" key="2">
    <source>
        <dbReference type="EMBL" id="MBB4104083.1"/>
    </source>
</evidence>
<keyword evidence="1" id="KW-0472">Membrane</keyword>
<proteinExistence type="predicted"/>
<evidence type="ECO:0000313" key="3">
    <source>
        <dbReference type="Proteomes" id="UP000584824"/>
    </source>
</evidence>
<feature type="transmembrane region" description="Helical" evidence="1">
    <location>
        <begin position="12"/>
        <end position="35"/>
    </location>
</feature>
<keyword evidence="1" id="KW-0812">Transmembrane</keyword>
<dbReference type="InterPro" id="IPR025333">
    <property type="entry name" value="DUF4239"/>
</dbReference>
<evidence type="ECO:0008006" key="4">
    <source>
        <dbReference type="Google" id="ProtNLM"/>
    </source>
</evidence>
<gene>
    <name evidence="2" type="ORF">GGQ66_002656</name>
</gene>
<name>A0A7W6K2Q5_9HYPH</name>
<dbReference type="RefSeq" id="WP_183793177.1">
    <property type="nucleotide sequence ID" value="NZ_JACIDU010000010.1"/>
</dbReference>
<dbReference type="Proteomes" id="UP000584824">
    <property type="component" value="Unassembled WGS sequence"/>
</dbReference>
<reference evidence="2 3" key="1">
    <citation type="submission" date="2020-08" db="EMBL/GenBank/DDBJ databases">
        <title>Genomic Encyclopedia of Type Strains, Phase IV (KMG-IV): sequencing the most valuable type-strain genomes for metagenomic binning, comparative biology and taxonomic classification.</title>
        <authorList>
            <person name="Goeker M."/>
        </authorList>
    </citation>
    <scope>NUCLEOTIDE SEQUENCE [LARGE SCALE GENOMIC DNA]</scope>
    <source>
        <strain evidence="2 3">DSM 26385</strain>
    </source>
</reference>